<dbReference type="InterPro" id="IPR019128">
    <property type="entry name" value="Dcc1"/>
</dbReference>
<feature type="region of interest" description="Disordered" evidence="1">
    <location>
        <begin position="121"/>
        <end position="141"/>
    </location>
</feature>
<protein>
    <recommendedName>
        <fullName evidence="4">Sister chromatid cohesion protein DCC1</fullName>
    </recommendedName>
</protein>
<name>A0A6V8R0G0_TRIAP</name>
<accession>A0A6V8R0G0</accession>
<reference evidence="2 3" key="1">
    <citation type="submission" date="2020-07" db="EMBL/GenBank/DDBJ databases">
        <title>Trichoderma asperellum IC-1 whole genome shotgun sequence.</title>
        <authorList>
            <person name="Kanamasa S."/>
            <person name="Takahashi H."/>
        </authorList>
    </citation>
    <scope>NUCLEOTIDE SEQUENCE [LARGE SCALE GENOMIC DNA]</scope>
    <source>
        <strain evidence="2 3">IC-1</strain>
    </source>
</reference>
<sequence>MSSADTKIPLRHKPDDIGYRLIELPPELQSLLESDNPPVSHKSFFIVVPCFSLTLESSETSALLKSPDRTYSLRQKNTSNSVILLSPLAPSTSSNQGIAAISTIHETVELELVPEHAAAASGQLKNTGSRGKWHEMFGKGR</sequence>
<evidence type="ECO:0008006" key="4">
    <source>
        <dbReference type="Google" id="ProtNLM"/>
    </source>
</evidence>
<dbReference type="GO" id="GO:0007064">
    <property type="term" value="P:mitotic sister chromatid cohesion"/>
    <property type="evidence" value="ECO:0007669"/>
    <property type="project" value="InterPro"/>
</dbReference>
<dbReference type="EMBL" id="BLZH01000009">
    <property type="protein sequence ID" value="GFP57752.1"/>
    <property type="molecule type" value="Genomic_DNA"/>
</dbReference>
<evidence type="ECO:0000313" key="3">
    <source>
        <dbReference type="Proteomes" id="UP000517252"/>
    </source>
</evidence>
<dbReference type="Pfam" id="PF09724">
    <property type="entry name" value="Dcc1"/>
    <property type="match status" value="1"/>
</dbReference>
<dbReference type="AlphaFoldDB" id="A0A6V8R0G0"/>
<dbReference type="Proteomes" id="UP000517252">
    <property type="component" value="Unassembled WGS sequence"/>
</dbReference>
<gene>
    <name evidence="2" type="ORF">TASIC1_0009008900</name>
</gene>
<organism evidence="2 3">
    <name type="scientific">Trichoderma asperellum</name>
    <name type="common">Filamentous fungus</name>
    <dbReference type="NCBI Taxonomy" id="101201"/>
    <lineage>
        <taxon>Eukaryota</taxon>
        <taxon>Fungi</taxon>
        <taxon>Dikarya</taxon>
        <taxon>Ascomycota</taxon>
        <taxon>Pezizomycotina</taxon>
        <taxon>Sordariomycetes</taxon>
        <taxon>Hypocreomycetidae</taxon>
        <taxon>Hypocreales</taxon>
        <taxon>Hypocreaceae</taxon>
        <taxon>Trichoderma</taxon>
    </lineage>
</organism>
<feature type="compositionally biased region" description="Basic and acidic residues" evidence="1">
    <location>
        <begin position="132"/>
        <end position="141"/>
    </location>
</feature>
<proteinExistence type="predicted"/>
<evidence type="ECO:0000256" key="1">
    <source>
        <dbReference type="SAM" id="MobiDB-lite"/>
    </source>
</evidence>
<evidence type="ECO:0000313" key="2">
    <source>
        <dbReference type="EMBL" id="GFP57752.1"/>
    </source>
</evidence>
<dbReference type="OrthoDB" id="5199543at2759"/>
<dbReference type="GO" id="GO:0031390">
    <property type="term" value="C:Ctf18 RFC-like complex"/>
    <property type="evidence" value="ECO:0007669"/>
    <property type="project" value="InterPro"/>
</dbReference>
<comment type="caution">
    <text evidence="2">The sequence shown here is derived from an EMBL/GenBank/DDBJ whole genome shotgun (WGS) entry which is preliminary data.</text>
</comment>